<dbReference type="InterPro" id="IPR018376">
    <property type="entry name" value="Enoyl-CoA_hyd/isom_CS"/>
</dbReference>
<evidence type="ECO:0000313" key="5">
    <source>
        <dbReference type="Proteomes" id="UP000053099"/>
    </source>
</evidence>
<dbReference type="PROSITE" id="PS00166">
    <property type="entry name" value="ENOYL_COA_HYDRATASE"/>
    <property type="match status" value="1"/>
</dbReference>
<protein>
    <submittedName>
        <fullName evidence="4">Enoyl-CoA hydratase</fullName>
    </submittedName>
</protein>
<dbReference type="InterPro" id="IPR029045">
    <property type="entry name" value="ClpP/crotonase-like_dom_sf"/>
</dbReference>
<dbReference type="AlphaFoldDB" id="A0A0N0IPM8"/>
<comment type="caution">
    <text evidence="4">The sequence shown here is derived from an EMBL/GenBank/DDBJ whole genome shotgun (WGS) entry which is preliminary data.</text>
</comment>
<keyword evidence="2" id="KW-0456">Lyase</keyword>
<evidence type="ECO:0000256" key="3">
    <source>
        <dbReference type="RuleBase" id="RU003707"/>
    </source>
</evidence>
<dbReference type="Gene3D" id="3.90.226.10">
    <property type="entry name" value="2-enoyl-CoA Hydratase, Chain A, domain 1"/>
    <property type="match status" value="1"/>
</dbReference>
<reference evidence="4 5" key="1">
    <citation type="submission" date="2015-09" db="EMBL/GenBank/DDBJ databases">
        <title>Draft genome sequence of Thermus scotoductus strain K1 isolated from a geothermal spring in Nagorno-Karabakh, Armenia.</title>
        <authorList>
            <person name="Saghatelyan A."/>
            <person name="Poghosyan L."/>
            <person name="Panosyan H."/>
            <person name="Birkeland N.-K."/>
        </authorList>
    </citation>
    <scope>NUCLEOTIDE SEQUENCE [LARGE SCALE GENOMIC DNA]</scope>
    <source>
        <strain evidence="4 5">K1</strain>
    </source>
</reference>
<dbReference type="GO" id="GO:0016836">
    <property type="term" value="F:hydro-lyase activity"/>
    <property type="evidence" value="ECO:0007669"/>
    <property type="project" value="UniProtKB-ARBA"/>
</dbReference>
<dbReference type="EMBL" id="LJJR01000043">
    <property type="protein sequence ID" value="KPD25941.1"/>
    <property type="molecule type" value="Genomic_DNA"/>
</dbReference>
<dbReference type="Proteomes" id="UP000053099">
    <property type="component" value="Unassembled WGS sequence"/>
</dbReference>
<dbReference type="Pfam" id="PF00378">
    <property type="entry name" value="ECH_1"/>
    <property type="match status" value="1"/>
</dbReference>
<dbReference type="PANTHER" id="PTHR11941:SF54">
    <property type="entry name" value="ENOYL-COA HYDRATASE, MITOCHONDRIAL"/>
    <property type="match status" value="1"/>
</dbReference>
<dbReference type="PATRIC" id="fig|37636.3.peg.1762"/>
<dbReference type="SUPFAM" id="SSF52096">
    <property type="entry name" value="ClpP/crotonase"/>
    <property type="match status" value="1"/>
</dbReference>
<dbReference type="InterPro" id="IPR014748">
    <property type="entry name" value="Enoyl-CoA_hydra_C"/>
</dbReference>
<evidence type="ECO:0000256" key="1">
    <source>
        <dbReference type="ARBA" id="ARBA00005254"/>
    </source>
</evidence>
<accession>A0A0N0IPM8</accession>
<comment type="similarity">
    <text evidence="1 3">Belongs to the enoyl-CoA hydratase/isomerase family.</text>
</comment>
<evidence type="ECO:0000256" key="2">
    <source>
        <dbReference type="ARBA" id="ARBA00023239"/>
    </source>
</evidence>
<dbReference type="CDD" id="cd06558">
    <property type="entry name" value="crotonase-like"/>
    <property type="match status" value="1"/>
</dbReference>
<proteinExistence type="inferred from homology"/>
<gene>
    <name evidence="4" type="ORF">AN926_11430</name>
</gene>
<dbReference type="InterPro" id="IPR001753">
    <property type="entry name" value="Enoyl-CoA_hydra/iso"/>
</dbReference>
<dbReference type="FunFam" id="3.90.226.10:FF:000009">
    <property type="entry name" value="Carnitinyl-CoA dehydratase"/>
    <property type="match status" value="1"/>
</dbReference>
<name>A0A0N0IPM8_THESC</name>
<sequence>MAHEHEHEHEFILEIPEFEHLSYEVEEGIALVTLRRPEALNALSQDLLQELAEVAEVIHQDPEVRVAIFTGEGKAFAAGADLKEIVALKDPFMAREYALLGQQVFAEIAALPLPTIAAINGYALGGGLELALACDLRVASREAKLGLPEVGLGLIPGFGGTQRLPRLIGRGRALDLIFTGRHVSAEEALSLGLVNRVGEDALEEAKKLAQKILKNAPIALALAKESVVRGEGLDLAEALEIEADLFGYASATEDMKEGVRAFLEKRAPNFKGE</sequence>
<dbReference type="Gene3D" id="1.10.12.10">
    <property type="entry name" value="Lyase 2-enoyl-coa Hydratase, Chain A, domain 2"/>
    <property type="match status" value="1"/>
</dbReference>
<organism evidence="4 5">
    <name type="scientific">Thermus scotoductus</name>
    <dbReference type="NCBI Taxonomy" id="37636"/>
    <lineage>
        <taxon>Bacteria</taxon>
        <taxon>Thermotogati</taxon>
        <taxon>Deinococcota</taxon>
        <taxon>Deinococci</taxon>
        <taxon>Thermales</taxon>
        <taxon>Thermaceae</taxon>
        <taxon>Thermus</taxon>
    </lineage>
</organism>
<dbReference type="PANTHER" id="PTHR11941">
    <property type="entry name" value="ENOYL-COA HYDRATASE-RELATED"/>
    <property type="match status" value="1"/>
</dbReference>
<dbReference type="FunFam" id="1.10.12.10:FF:000001">
    <property type="entry name" value="Probable enoyl-CoA hydratase, mitochondrial"/>
    <property type="match status" value="1"/>
</dbReference>
<dbReference type="GO" id="GO:0006635">
    <property type="term" value="P:fatty acid beta-oxidation"/>
    <property type="evidence" value="ECO:0007669"/>
    <property type="project" value="TreeGrafter"/>
</dbReference>
<evidence type="ECO:0000313" key="4">
    <source>
        <dbReference type="EMBL" id="KPD25941.1"/>
    </source>
</evidence>